<dbReference type="EMBL" id="CADCWP010000372">
    <property type="protein sequence ID" value="CAA9589084.1"/>
    <property type="molecule type" value="Genomic_DNA"/>
</dbReference>
<dbReference type="GO" id="GO:0042121">
    <property type="term" value="P:alginic acid biosynthetic process"/>
    <property type="evidence" value="ECO:0007669"/>
    <property type="project" value="InterPro"/>
</dbReference>
<name>A0A6J4VTK7_9DEIN</name>
<keyword evidence="6 10" id="KW-1133">Transmembrane helix</keyword>
<keyword evidence="3 9" id="KW-1003">Cell membrane</keyword>
<comment type="similarity">
    <text evidence="2 9">Belongs to the membrane-bound acyltransferase family.</text>
</comment>
<keyword evidence="5 10" id="KW-0812">Transmembrane</keyword>
<feature type="transmembrane region" description="Helical" evidence="10">
    <location>
        <begin position="77"/>
        <end position="94"/>
    </location>
</feature>
<keyword evidence="8 9" id="KW-0012">Acyltransferase</keyword>
<evidence type="ECO:0000256" key="10">
    <source>
        <dbReference type="SAM" id="Phobius"/>
    </source>
</evidence>
<dbReference type="GO" id="GO:0005886">
    <property type="term" value="C:plasma membrane"/>
    <property type="evidence" value="ECO:0007669"/>
    <property type="project" value="UniProtKB-SubCell"/>
</dbReference>
<dbReference type="GO" id="GO:0016746">
    <property type="term" value="F:acyltransferase activity"/>
    <property type="evidence" value="ECO:0007669"/>
    <property type="project" value="UniProtKB-KW"/>
</dbReference>
<dbReference type="InterPro" id="IPR051085">
    <property type="entry name" value="MB_O-acyltransferase"/>
</dbReference>
<evidence type="ECO:0000256" key="6">
    <source>
        <dbReference type="ARBA" id="ARBA00022989"/>
    </source>
</evidence>
<gene>
    <name evidence="11" type="ORF">AVDCRST_MAG86-4318</name>
</gene>
<evidence type="ECO:0000256" key="5">
    <source>
        <dbReference type="ARBA" id="ARBA00022692"/>
    </source>
</evidence>
<evidence type="ECO:0000256" key="9">
    <source>
        <dbReference type="PIRNR" id="PIRNR016636"/>
    </source>
</evidence>
<comment type="subcellular location">
    <subcellularLocation>
        <location evidence="1">Cell membrane</location>
        <topology evidence="1">Multi-pass membrane protein</topology>
    </subcellularLocation>
</comment>
<dbReference type="PANTHER" id="PTHR13285">
    <property type="entry name" value="ACYLTRANSFERASE"/>
    <property type="match status" value="1"/>
</dbReference>
<evidence type="ECO:0000256" key="7">
    <source>
        <dbReference type="ARBA" id="ARBA00023136"/>
    </source>
</evidence>
<feature type="transmembrane region" description="Helical" evidence="10">
    <location>
        <begin position="400"/>
        <end position="422"/>
    </location>
</feature>
<evidence type="ECO:0000256" key="1">
    <source>
        <dbReference type="ARBA" id="ARBA00004651"/>
    </source>
</evidence>
<dbReference type="EC" id="2.3.1.-" evidence="11"/>
<organism evidence="11">
    <name type="scientific">uncultured Truepera sp</name>
    <dbReference type="NCBI Taxonomy" id="543023"/>
    <lineage>
        <taxon>Bacteria</taxon>
        <taxon>Thermotogati</taxon>
        <taxon>Deinococcota</taxon>
        <taxon>Deinococci</taxon>
        <taxon>Trueperales</taxon>
        <taxon>Trueperaceae</taxon>
        <taxon>Truepera</taxon>
        <taxon>environmental samples</taxon>
    </lineage>
</organism>
<feature type="transmembrane region" description="Helical" evidence="10">
    <location>
        <begin position="442"/>
        <end position="460"/>
    </location>
</feature>
<feature type="transmembrane region" description="Helical" evidence="10">
    <location>
        <begin position="353"/>
        <end position="373"/>
    </location>
</feature>
<evidence type="ECO:0000313" key="11">
    <source>
        <dbReference type="EMBL" id="CAA9589084.1"/>
    </source>
</evidence>
<dbReference type="PIRSF" id="PIRSF016636">
    <property type="entry name" value="AlgI_DltB"/>
    <property type="match status" value="1"/>
</dbReference>
<feature type="transmembrane region" description="Helical" evidence="10">
    <location>
        <begin position="7"/>
        <end position="27"/>
    </location>
</feature>
<dbReference type="AlphaFoldDB" id="A0A6J4VTK7"/>
<evidence type="ECO:0000256" key="3">
    <source>
        <dbReference type="ARBA" id="ARBA00022475"/>
    </source>
</evidence>
<dbReference type="Pfam" id="PF03062">
    <property type="entry name" value="MBOAT"/>
    <property type="match status" value="1"/>
</dbReference>
<feature type="transmembrane region" description="Helical" evidence="10">
    <location>
        <begin position="149"/>
        <end position="169"/>
    </location>
</feature>
<dbReference type="PANTHER" id="PTHR13285:SF23">
    <property type="entry name" value="TEICHOIC ACID D-ALANYLTRANSFERASE"/>
    <property type="match status" value="1"/>
</dbReference>
<feature type="transmembrane region" description="Helical" evidence="10">
    <location>
        <begin position="310"/>
        <end position="333"/>
    </location>
</feature>
<proteinExistence type="inferred from homology"/>
<reference evidence="11" key="1">
    <citation type="submission" date="2020-02" db="EMBL/GenBank/DDBJ databases">
        <authorList>
            <person name="Meier V. D."/>
        </authorList>
    </citation>
    <scope>NUCLEOTIDE SEQUENCE</scope>
    <source>
        <strain evidence="11">AVDCRST_MAG86</strain>
    </source>
</reference>
<dbReference type="InterPro" id="IPR024194">
    <property type="entry name" value="Ac/AlaTfrase_AlgI/DltB"/>
</dbReference>
<dbReference type="InterPro" id="IPR004299">
    <property type="entry name" value="MBOAT_fam"/>
</dbReference>
<evidence type="ECO:0000256" key="8">
    <source>
        <dbReference type="ARBA" id="ARBA00023315"/>
    </source>
</evidence>
<accession>A0A6J4VTK7</accession>
<feature type="transmembrane region" description="Helical" evidence="10">
    <location>
        <begin position="47"/>
        <end position="65"/>
    </location>
</feature>
<feature type="transmembrane region" description="Helical" evidence="10">
    <location>
        <begin position="114"/>
        <end position="137"/>
    </location>
</feature>
<dbReference type="InterPro" id="IPR028362">
    <property type="entry name" value="AlgI"/>
</dbReference>
<sequence length="471" mass="53134">MVFSTNLFLFLFLPLFLGLYYITPFRRRSALILVGSYVFYGWWRPDFLSLFFGVTLLSYLAGLGVANARTKRAAQRYLALGVVGDLAALAYFKYFNFGVDSLNAVLAGAGLPTFTAWEVVLPIGLSFYTFQAMSYVIDVYRRDAPPARTFWDLSAFIALFPQLIAGPVLRYKDLADQFEARSHTFERFSEGALRFMVGFCKKVLIADGVATLADRAFSSADPSAADAWLGALAYTVQLYFDFSGYSDMAVGLGLMMGFRFMENFNHPYISRSITEFWTRWHISLSTWLRDYLYIPLGGNRGGEGRTYVNLLLVMLLGGLWHGASWTFVFWGAWHGLFLVVERFLGRQKLWRPLPAVLAVSKTMLIVILGWVIFRAASVGEAWGVVKGMAGAHGWGLSEAFAWELTGLELGALIVGLIVIYLAPWWRALLWRLPEARQQALQTVHLAVLPLFILSVFRLSAQNFSPFLYFQF</sequence>
<evidence type="ECO:0000256" key="4">
    <source>
        <dbReference type="ARBA" id="ARBA00022679"/>
    </source>
</evidence>
<evidence type="ECO:0000256" key="2">
    <source>
        <dbReference type="ARBA" id="ARBA00010323"/>
    </source>
</evidence>
<keyword evidence="4 9" id="KW-0808">Transferase</keyword>
<keyword evidence="7 9" id="KW-0472">Membrane</keyword>
<dbReference type="PIRSF" id="PIRSF500217">
    <property type="entry name" value="AlgI"/>
    <property type="match status" value="1"/>
</dbReference>
<protein>
    <submittedName>
        <fullName evidence="11">Probable poly(Beta-D-mannuronate) O-acetylase</fullName>
        <ecNumber evidence="11">2.3.1.-</ecNumber>
    </submittedName>
</protein>